<comment type="caution">
    <text evidence="7">The sequence shown here is derived from an EMBL/GenBank/DDBJ whole genome shotgun (WGS) entry which is preliminary data.</text>
</comment>
<dbReference type="GO" id="GO:0006383">
    <property type="term" value="P:transcription by RNA polymerase III"/>
    <property type="evidence" value="ECO:0007669"/>
    <property type="project" value="InterPro"/>
</dbReference>
<evidence type="ECO:0000256" key="3">
    <source>
        <dbReference type="ARBA" id="ARBA00022478"/>
    </source>
</evidence>
<reference evidence="7 8" key="1">
    <citation type="submission" date="2020-09" db="EMBL/GenBank/DDBJ databases">
        <title>De no assembly of potato wild relative species, Solanum commersonii.</title>
        <authorList>
            <person name="Cho K."/>
        </authorList>
    </citation>
    <scope>NUCLEOTIDE SEQUENCE [LARGE SCALE GENOMIC DNA]</scope>
    <source>
        <strain evidence="7">LZ3.2</strain>
        <tissue evidence="7">Leaf</tissue>
    </source>
</reference>
<keyword evidence="5" id="KW-0539">Nucleus</keyword>
<protein>
    <recommendedName>
        <fullName evidence="9">DNA-directed RNA polymerase III subunit RPC6</fullName>
    </recommendedName>
</protein>
<evidence type="ECO:0000313" key="8">
    <source>
        <dbReference type="Proteomes" id="UP000824120"/>
    </source>
</evidence>
<dbReference type="Pfam" id="PF05158">
    <property type="entry name" value="RNA_pol_Rpc34"/>
    <property type="match status" value="2"/>
</dbReference>
<organism evidence="7 8">
    <name type="scientific">Solanum commersonii</name>
    <name type="common">Commerson's wild potato</name>
    <name type="synonym">Commerson's nightshade</name>
    <dbReference type="NCBI Taxonomy" id="4109"/>
    <lineage>
        <taxon>Eukaryota</taxon>
        <taxon>Viridiplantae</taxon>
        <taxon>Streptophyta</taxon>
        <taxon>Embryophyta</taxon>
        <taxon>Tracheophyta</taxon>
        <taxon>Spermatophyta</taxon>
        <taxon>Magnoliopsida</taxon>
        <taxon>eudicotyledons</taxon>
        <taxon>Gunneridae</taxon>
        <taxon>Pentapetalae</taxon>
        <taxon>asterids</taxon>
        <taxon>lamiids</taxon>
        <taxon>Solanales</taxon>
        <taxon>Solanaceae</taxon>
        <taxon>Solanoideae</taxon>
        <taxon>Solaneae</taxon>
        <taxon>Solanum</taxon>
    </lineage>
</organism>
<gene>
    <name evidence="7" type="ORF">H5410_042886</name>
</gene>
<evidence type="ECO:0000256" key="1">
    <source>
        <dbReference type="ARBA" id="ARBA00004123"/>
    </source>
</evidence>
<dbReference type="SUPFAM" id="SSF46785">
    <property type="entry name" value="Winged helix' DNA-binding domain"/>
    <property type="match status" value="1"/>
</dbReference>
<dbReference type="EMBL" id="JACXVP010000008">
    <property type="protein sequence ID" value="KAG5592372.1"/>
    <property type="molecule type" value="Genomic_DNA"/>
</dbReference>
<keyword evidence="4" id="KW-0804">Transcription</keyword>
<evidence type="ECO:0008006" key="9">
    <source>
        <dbReference type="Google" id="ProtNLM"/>
    </source>
</evidence>
<sequence length="291" mass="31753">MNRFQIKPKINSPEPSLSPFKITHNLPVVCAVQTPPTCDGEGISNLESATPLPEMSRSSEAAAMKRKRPDSSTQGLVDAELVVLNVVKSKKNLGIWVADVKKEANIAPALVDKCLTSLVKKNLIKKVPTIQNKAKKHYMAVEYEPSEELTGGAWYSEGKLDKEFITVLRETCLKVIGMMKVATVEGIHDFLKKRKVVECCTSQQVGEILNSMVLDDAIIEVKSTGLGEYHSIPIGSVCYRIAVGDTSGPKTIGPMASIPCGACPRISVCTPDGIISPKTCVYYTKWLNIEF</sequence>
<dbReference type="Proteomes" id="UP000824120">
    <property type="component" value="Chromosome 8"/>
</dbReference>
<proteinExistence type="inferred from homology"/>
<evidence type="ECO:0000256" key="2">
    <source>
        <dbReference type="ARBA" id="ARBA00011038"/>
    </source>
</evidence>
<evidence type="ECO:0000256" key="6">
    <source>
        <dbReference type="SAM" id="MobiDB-lite"/>
    </source>
</evidence>
<keyword evidence="8" id="KW-1185">Reference proteome</keyword>
<comment type="similarity">
    <text evidence="2">Belongs to the eukaryotic RPC34/RPC39 RNA polymerase subunit family.</text>
</comment>
<evidence type="ECO:0000313" key="7">
    <source>
        <dbReference type="EMBL" id="KAG5592372.1"/>
    </source>
</evidence>
<dbReference type="PANTHER" id="PTHR12780">
    <property type="entry name" value="RNA POLYMERASE III DNA DIRECTED , 39KD SUBUNIT-RELATED"/>
    <property type="match status" value="1"/>
</dbReference>
<dbReference type="Gene3D" id="1.10.10.10">
    <property type="entry name" value="Winged helix-like DNA-binding domain superfamily/Winged helix DNA-binding domain"/>
    <property type="match status" value="1"/>
</dbReference>
<dbReference type="GO" id="GO:0005666">
    <property type="term" value="C:RNA polymerase III complex"/>
    <property type="evidence" value="ECO:0007669"/>
    <property type="project" value="InterPro"/>
</dbReference>
<name>A0A9J5XYY9_SOLCO</name>
<dbReference type="InterPro" id="IPR036388">
    <property type="entry name" value="WH-like_DNA-bd_sf"/>
</dbReference>
<feature type="region of interest" description="Disordered" evidence="6">
    <location>
        <begin position="44"/>
        <end position="71"/>
    </location>
</feature>
<dbReference type="InterPro" id="IPR016049">
    <property type="entry name" value="RNA_pol_Rpc34-like"/>
</dbReference>
<dbReference type="AlphaFoldDB" id="A0A9J5XYY9"/>
<evidence type="ECO:0000256" key="4">
    <source>
        <dbReference type="ARBA" id="ARBA00023163"/>
    </source>
</evidence>
<comment type="subcellular location">
    <subcellularLocation>
        <location evidence="1">Nucleus</location>
    </subcellularLocation>
</comment>
<evidence type="ECO:0000256" key="5">
    <source>
        <dbReference type="ARBA" id="ARBA00023242"/>
    </source>
</evidence>
<dbReference type="InterPro" id="IPR036390">
    <property type="entry name" value="WH_DNA-bd_sf"/>
</dbReference>
<accession>A0A9J5XYY9</accession>
<keyword evidence="3" id="KW-0240">DNA-directed RNA polymerase</keyword>
<dbReference type="InterPro" id="IPR007832">
    <property type="entry name" value="RNA_pol_Rpc34"/>
</dbReference>
<dbReference type="OrthoDB" id="613763at2759"/>